<dbReference type="SMART" id="SM00387">
    <property type="entry name" value="HATPase_c"/>
    <property type="match status" value="1"/>
</dbReference>
<dbReference type="PANTHER" id="PTHR43547:SF2">
    <property type="entry name" value="HYBRID SIGNAL TRANSDUCTION HISTIDINE KINASE C"/>
    <property type="match status" value="1"/>
</dbReference>
<dbReference type="Pfam" id="PF02518">
    <property type="entry name" value="HATPase_c"/>
    <property type="match status" value="1"/>
</dbReference>
<comment type="caution">
    <text evidence="7">The sequence shown here is derived from an EMBL/GenBank/DDBJ whole genome shotgun (WGS) entry which is preliminary data.</text>
</comment>
<comment type="catalytic activity">
    <reaction evidence="1">
        <text>ATP + protein L-histidine = ADP + protein N-phospho-L-histidine.</text>
        <dbReference type="EC" id="2.7.13.3"/>
    </reaction>
</comment>
<protein>
    <recommendedName>
        <fullName evidence="2">histidine kinase</fullName>
        <ecNumber evidence="2">2.7.13.3</ecNumber>
    </recommendedName>
</protein>
<dbReference type="InterPro" id="IPR003594">
    <property type="entry name" value="HATPase_dom"/>
</dbReference>
<evidence type="ECO:0000256" key="1">
    <source>
        <dbReference type="ARBA" id="ARBA00000085"/>
    </source>
</evidence>
<keyword evidence="5" id="KW-0902">Two-component regulatory system</keyword>
<dbReference type="InterPro" id="IPR003661">
    <property type="entry name" value="HisK_dim/P_dom"/>
</dbReference>
<dbReference type="Gene3D" id="3.30.565.10">
    <property type="entry name" value="Histidine kinase-like ATPase, C-terminal domain"/>
    <property type="match status" value="1"/>
</dbReference>
<dbReference type="PANTHER" id="PTHR43547">
    <property type="entry name" value="TWO-COMPONENT HISTIDINE KINASE"/>
    <property type="match status" value="1"/>
</dbReference>
<dbReference type="GO" id="GO:0000155">
    <property type="term" value="F:phosphorelay sensor kinase activity"/>
    <property type="evidence" value="ECO:0007669"/>
    <property type="project" value="InterPro"/>
</dbReference>
<keyword evidence="4 7" id="KW-0808">Transferase</keyword>
<evidence type="ECO:0000313" key="7">
    <source>
        <dbReference type="EMBL" id="HJD39962.1"/>
    </source>
</evidence>
<reference evidence="7" key="1">
    <citation type="journal article" date="2021" name="PeerJ">
        <title>Extensive microbial diversity within the chicken gut microbiome revealed by metagenomics and culture.</title>
        <authorList>
            <person name="Gilroy R."/>
            <person name="Ravi A."/>
            <person name="Getino M."/>
            <person name="Pursley I."/>
            <person name="Horton D.L."/>
            <person name="Alikhan N.F."/>
            <person name="Baker D."/>
            <person name="Gharbi K."/>
            <person name="Hall N."/>
            <person name="Watson M."/>
            <person name="Adriaenssens E.M."/>
            <person name="Foster-Nyarko E."/>
            <person name="Jarju S."/>
            <person name="Secka A."/>
            <person name="Antonio M."/>
            <person name="Oren A."/>
            <person name="Chaudhuri R.R."/>
            <person name="La Ragione R."/>
            <person name="Hildebrand F."/>
            <person name="Pallen M.J."/>
        </authorList>
    </citation>
    <scope>NUCLEOTIDE SEQUENCE</scope>
    <source>
        <strain evidence="7">ChiW19-6364</strain>
    </source>
</reference>
<dbReference type="PRINTS" id="PR00344">
    <property type="entry name" value="BCTRLSENSOR"/>
</dbReference>
<dbReference type="CDD" id="cd00082">
    <property type="entry name" value="HisKA"/>
    <property type="match status" value="1"/>
</dbReference>
<keyword evidence="3" id="KW-0597">Phosphoprotein</keyword>
<dbReference type="SUPFAM" id="SSF47384">
    <property type="entry name" value="Homodimeric domain of signal transducing histidine kinase"/>
    <property type="match status" value="1"/>
</dbReference>
<dbReference type="EMBL" id="DWUX01000143">
    <property type="protein sequence ID" value="HJD39962.1"/>
    <property type="molecule type" value="Genomic_DNA"/>
</dbReference>
<dbReference type="CDD" id="cd00075">
    <property type="entry name" value="HATPase"/>
    <property type="match status" value="1"/>
</dbReference>
<dbReference type="InterPro" id="IPR036890">
    <property type="entry name" value="HATPase_C_sf"/>
</dbReference>
<keyword evidence="4 7" id="KW-0418">Kinase</keyword>
<dbReference type="Pfam" id="PF00512">
    <property type="entry name" value="HisKA"/>
    <property type="match status" value="1"/>
</dbReference>
<dbReference type="SUPFAM" id="SSF55874">
    <property type="entry name" value="ATPase domain of HSP90 chaperone/DNA topoisomerase II/histidine kinase"/>
    <property type="match status" value="1"/>
</dbReference>
<dbReference type="AlphaFoldDB" id="A0A9D2U4Y4"/>
<evidence type="ECO:0000313" key="8">
    <source>
        <dbReference type="Proteomes" id="UP000823850"/>
    </source>
</evidence>
<dbReference type="Gene3D" id="1.10.287.130">
    <property type="match status" value="1"/>
</dbReference>
<evidence type="ECO:0000259" key="6">
    <source>
        <dbReference type="PROSITE" id="PS50109"/>
    </source>
</evidence>
<dbReference type="EC" id="2.7.13.3" evidence="2"/>
<dbReference type="InterPro" id="IPR004358">
    <property type="entry name" value="Sig_transdc_His_kin-like_C"/>
</dbReference>
<dbReference type="PROSITE" id="PS50109">
    <property type="entry name" value="HIS_KIN"/>
    <property type="match status" value="1"/>
</dbReference>
<evidence type="ECO:0000256" key="5">
    <source>
        <dbReference type="ARBA" id="ARBA00023012"/>
    </source>
</evidence>
<dbReference type="InterPro" id="IPR005467">
    <property type="entry name" value="His_kinase_dom"/>
</dbReference>
<dbReference type="InterPro" id="IPR036097">
    <property type="entry name" value="HisK_dim/P_sf"/>
</dbReference>
<dbReference type="SMART" id="SM00388">
    <property type="entry name" value="HisKA"/>
    <property type="match status" value="1"/>
</dbReference>
<reference evidence="7" key="2">
    <citation type="submission" date="2021-04" db="EMBL/GenBank/DDBJ databases">
        <authorList>
            <person name="Gilroy R."/>
        </authorList>
    </citation>
    <scope>NUCLEOTIDE SEQUENCE</scope>
    <source>
        <strain evidence="7">ChiW19-6364</strain>
    </source>
</reference>
<proteinExistence type="predicted"/>
<feature type="domain" description="Histidine kinase" evidence="6">
    <location>
        <begin position="37"/>
        <end position="242"/>
    </location>
</feature>
<gene>
    <name evidence="7" type="ORF">H9913_08015</name>
</gene>
<organism evidence="7 8">
    <name type="scientific">Candidatus Blautia stercoripullorum</name>
    <dbReference type="NCBI Taxonomy" id="2838502"/>
    <lineage>
        <taxon>Bacteria</taxon>
        <taxon>Bacillati</taxon>
        <taxon>Bacillota</taxon>
        <taxon>Clostridia</taxon>
        <taxon>Lachnospirales</taxon>
        <taxon>Lachnospiraceae</taxon>
        <taxon>Blautia</taxon>
    </lineage>
</organism>
<accession>A0A9D2U4Y4</accession>
<evidence type="ECO:0000256" key="4">
    <source>
        <dbReference type="ARBA" id="ARBA00022777"/>
    </source>
</evidence>
<evidence type="ECO:0000256" key="3">
    <source>
        <dbReference type="ARBA" id="ARBA00022553"/>
    </source>
</evidence>
<name>A0A9D2U4Y4_9FIRM</name>
<dbReference type="Proteomes" id="UP000823850">
    <property type="component" value="Unassembled WGS sequence"/>
</dbReference>
<evidence type="ECO:0000256" key="2">
    <source>
        <dbReference type="ARBA" id="ARBA00012438"/>
    </source>
</evidence>
<sequence>MESQTESSVFQISGNPDPDYKTLYQETQSRQHFLLSQISHEIRNPVTLINSFLQLFESHHPEVTQDECWEKIMENMHFLRALLEEFSSFNNSSKLSLQEINLDALVRDTIESVTPICQSMGISVLYRKETAIPLISADPTKMRQVLLNLLTNAREAIGTQGLISCTLSCDGENVYLTVKDTGSGIPVNYQKDIFEPFVTYKEGGTGLGLAICKRIVSAHGGRISFIAPAGKETAFIVALPIT</sequence>